<keyword evidence="6" id="KW-0479">Metal-binding</keyword>
<dbReference type="AlphaFoldDB" id="A0A7S0EQS2"/>
<protein>
    <recommendedName>
        <fullName evidence="4">phosphoglucomutase (alpha-D-glucose-1,6-bisphosphate-dependent)</fullName>
        <ecNumber evidence="4">5.4.2.2</ecNumber>
    </recommendedName>
</protein>
<dbReference type="Gene3D" id="3.40.120.10">
    <property type="entry name" value="Alpha-D-Glucose-1,6-Bisphosphate, subunit A, domain 3"/>
    <property type="match status" value="3"/>
</dbReference>
<dbReference type="PROSITE" id="PS00710">
    <property type="entry name" value="PGM_PMM"/>
    <property type="match status" value="1"/>
</dbReference>
<evidence type="ECO:0000256" key="8">
    <source>
        <dbReference type="ARBA" id="ARBA00023235"/>
    </source>
</evidence>
<dbReference type="EMBL" id="HBEP01021313">
    <property type="protein sequence ID" value="CAD8492230.1"/>
    <property type="molecule type" value="Transcribed_RNA"/>
</dbReference>
<dbReference type="GO" id="GO:0005975">
    <property type="term" value="P:carbohydrate metabolic process"/>
    <property type="evidence" value="ECO:0007669"/>
    <property type="project" value="InterPro"/>
</dbReference>
<evidence type="ECO:0000256" key="6">
    <source>
        <dbReference type="ARBA" id="ARBA00022723"/>
    </source>
</evidence>
<evidence type="ECO:0000313" key="12">
    <source>
        <dbReference type="EMBL" id="CAD8492230.1"/>
    </source>
</evidence>
<evidence type="ECO:0000256" key="4">
    <source>
        <dbReference type="ARBA" id="ARBA00012728"/>
    </source>
</evidence>
<reference evidence="12" key="1">
    <citation type="submission" date="2021-01" db="EMBL/GenBank/DDBJ databases">
        <authorList>
            <person name="Corre E."/>
            <person name="Pelletier E."/>
            <person name="Niang G."/>
            <person name="Scheremetjew M."/>
            <person name="Finn R."/>
            <person name="Kale V."/>
            <person name="Holt S."/>
            <person name="Cochrane G."/>
            <person name="Meng A."/>
            <person name="Brown T."/>
            <person name="Cohen L."/>
        </authorList>
    </citation>
    <scope>NUCLEOTIDE SEQUENCE</scope>
    <source>
        <strain evidence="12">CCMP1374</strain>
    </source>
</reference>
<evidence type="ECO:0000259" key="10">
    <source>
        <dbReference type="Pfam" id="PF02879"/>
    </source>
</evidence>
<comment type="similarity">
    <text evidence="3">Belongs to the phosphohexose mutase family.</text>
</comment>
<dbReference type="FunFam" id="3.30.310.50:FF:000002">
    <property type="entry name" value="Phosphoglucomutase 5"/>
    <property type="match status" value="1"/>
</dbReference>
<evidence type="ECO:0000256" key="2">
    <source>
        <dbReference type="ARBA" id="ARBA00001946"/>
    </source>
</evidence>
<dbReference type="GO" id="GO:0004614">
    <property type="term" value="F:phosphoglucomutase activity"/>
    <property type="evidence" value="ECO:0007669"/>
    <property type="project" value="UniProtKB-EC"/>
</dbReference>
<dbReference type="GO" id="GO:0000287">
    <property type="term" value="F:magnesium ion binding"/>
    <property type="evidence" value="ECO:0007669"/>
    <property type="project" value="InterPro"/>
</dbReference>
<keyword evidence="7" id="KW-0460">Magnesium</keyword>
<organism evidence="12">
    <name type="scientific">Phaeocystis antarctica</name>
    <dbReference type="NCBI Taxonomy" id="33657"/>
    <lineage>
        <taxon>Eukaryota</taxon>
        <taxon>Haptista</taxon>
        <taxon>Haptophyta</taxon>
        <taxon>Prymnesiophyceae</taxon>
        <taxon>Phaeocystales</taxon>
        <taxon>Phaeocystaceae</taxon>
        <taxon>Phaeocystis</taxon>
    </lineage>
</organism>
<evidence type="ECO:0000256" key="1">
    <source>
        <dbReference type="ARBA" id="ARBA00000443"/>
    </source>
</evidence>
<dbReference type="SUPFAM" id="SSF53738">
    <property type="entry name" value="Phosphoglucomutase, first 3 domains"/>
    <property type="match status" value="3"/>
</dbReference>
<dbReference type="PANTHER" id="PTHR22573">
    <property type="entry name" value="PHOSPHOHEXOMUTASE FAMILY MEMBER"/>
    <property type="match status" value="1"/>
</dbReference>
<dbReference type="Pfam" id="PF02878">
    <property type="entry name" value="PGM_PMM_I"/>
    <property type="match status" value="1"/>
</dbReference>
<dbReference type="NCBIfam" id="NF005737">
    <property type="entry name" value="PRK07564.1-1"/>
    <property type="match status" value="1"/>
</dbReference>
<dbReference type="Gene3D" id="3.30.310.50">
    <property type="entry name" value="Alpha-D-phosphohexomutase, C-terminal domain"/>
    <property type="match status" value="1"/>
</dbReference>
<dbReference type="InterPro" id="IPR016066">
    <property type="entry name" value="A-D-PHexomutase_CS"/>
</dbReference>
<accession>A0A7S0EQS2</accession>
<proteinExistence type="inferred from homology"/>
<dbReference type="InterPro" id="IPR016055">
    <property type="entry name" value="A-D-PHexomutase_a/b/a-I/II/III"/>
</dbReference>
<comment type="cofactor">
    <cofactor evidence="2">
        <name>Mg(2+)</name>
        <dbReference type="ChEBI" id="CHEBI:18420"/>
    </cofactor>
</comment>
<dbReference type="InterPro" id="IPR005844">
    <property type="entry name" value="A-D-PHexomutase_a/b/a-I"/>
</dbReference>
<dbReference type="PRINTS" id="PR00509">
    <property type="entry name" value="PGMPMM"/>
</dbReference>
<dbReference type="GO" id="GO:0005829">
    <property type="term" value="C:cytosol"/>
    <property type="evidence" value="ECO:0007669"/>
    <property type="project" value="TreeGrafter"/>
</dbReference>
<keyword evidence="8" id="KW-0413">Isomerase</keyword>
<dbReference type="InterPro" id="IPR005841">
    <property type="entry name" value="Alpha-D-phosphohexomutase_SF"/>
</dbReference>
<comment type="catalytic activity">
    <reaction evidence="1">
        <text>alpha-D-glucose 1-phosphate = alpha-D-glucose 6-phosphate</text>
        <dbReference type="Rhea" id="RHEA:23536"/>
        <dbReference type="ChEBI" id="CHEBI:58225"/>
        <dbReference type="ChEBI" id="CHEBI:58601"/>
        <dbReference type="EC" id="5.4.2.2"/>
    </reaction>
</comment>
<dbReference type="InterPro" id="IPR005845">
    <property type="entry name" value="A-D-PHexomutase_a/b/a-II"/>
</dbReference>
<name>A0A7S0EQS2_9EUKA</name>
<gene>
    <name evidence="12" type="ORF">PANT1444_LOCUS11962</name>
</gene>
<dbReference type="Pfam" id="PF02879">
    <property type="entry name" value="PGM_PMM_II"/>
    <property type="match status" value="1"/>
</dbReference>
<dbReference type="FunFam" id="3.40.120.10:FF:000004">
    <property type="entry name" value="Phosphoglucomutase 5"/>
    <property type="match status" value="1"/>
</dbReference>
<evidence type="ECO:0000259" key="11">
    <source>
        <dbReference type="Pfam" id="PF02880"/>
    </source>
</evidence>
<dbReference type="Pfam" id="PF24947">
    <property type="entry name" value="PGM1_C_vert_fung"/>
    <property type="match status" value="1"/>
</dbReference>
<dbReference type="Pfam" id="PF02880">
    <property type="entry name" value="PGM_PMM_III"/>
    <property type="match status" value="1"/>
</dbReference>
<evidence type="ECO:0000259" key="9">
    <source>
        <dbReference type="Pfam" id="PF02878"/>
    </source>
</evidence>
<dbReference type="InterPro" id="IPR005846">
    <property type="entry name" value="A-D-PHexomutase_a/b/a-III"/>
</dbReference>
<dbReference type="InterPro" id="IPR036900">
    <property type="entry name" value="A-D-PHexomutase_C_sf"/>
</dbReference>
<sequence length="603" mass="64232">MSLTITEVATAPIDGQKPGTSGLRKKTKVFMGEHYLENFCASVFDALIATGTPVVGSTVCVSGDGRFYNPTAIQVIIKMAAAYGVKAVWCGTDGLLSTPAMSAVIRCHGAGFVPIGGFILSASHNPGGIDEDFGIKYNCENGGPAPEKVTNLIYENTTKITSYKLCKDLPDVDLTKAASHELAPGFSVEVFSCVEDHLKLLQKVFDFDAIKALFARKDFSVIYDSMNGVQGPYAKAVFIDCFGAPPASLINAVPLEDFGGHASPSHGHADPNLTHAVELVAAMGLNKEGRVVPTPDGKPAPAFGAAADGDADRNMIMGANFFCSPSDSLAVIVANASCIPYYKGGLKGCARSMPTSCALDIVAKKLGIPCFEVPTGWKFFGNLMDSGTASYPDGACYTPFICGEESFGTGSSHVREKDGLWAVLCWLSILAHHNLETPQGALVGVGDVVRQHWREFGRNFYTRYDYEEVDAAKANEIVARLEELGARYEKEGMSAEKPVAMGNGFELVTLDQFRYEDPVDGSIATKQGVRILFADGSRIIVRLSGTGSVGATVRIYVEKYQPPSDEEALGAETAQALAPLVDLALELTQVVQLTGRDAPTVIT</sequence>
<evidence type="ECO:0000256" key="5">
    <source>
        <dbReference type="ARBA" id="ARBA00022553"/>
    </source>
</evidence>
<feature type="domain" description="Alpha-D-phosphohexomutase alpha/beta/alpha" evidence="10">
    <location>
        <begin position="199"/>
        <end position="317"/>
    </location>
</feature>
<dbReference type="InterPro" id="IPR045244">
    <property type="entry name" value="PGM"/>
</dbReference>
<dbReference type="SUPFAM" id="SSF55957">
    <property type="entry name" value="Phosphoglucomutase, C-terminal domain"/>
    <property type="match status" value="1"/>
</dbReference>
<dbReference type="EC" id="5.4.2.2" evidence="4"/>
<feature type="domain" description="Alpha-D-phosphohexomutase alpha/beta/alpha" evidence="11">
    <location>
        <begin position="326"/>
        <end position="434"/>
    </location>
</feature>
<keyword evidence="5" id="KW-0597">Phosphoprotein</keyword>
<evidence type="ECO:0000256" key="7">
    <source>
        <dbReference type="ARBA" id="ARBA00022842"/>
    </source>
</evidence>
<feature type="domain" description="Alpha-D-phosphohexomutase alpha/beta/alpha" evidence="9">
    <location>
        <begin position="16"/>
        <end position="163"/>
    </location>
</feature>
<evidence type="ECO:0000256" key="3">
    <source>
        <dbReference type="ARBA" id="ARBA00010231"/>
    </source>
</evidence>
<dbReference type="PANTHER" id="PTHR22573:SF2">
    <property type="entry name" value="PHOSPHOGLUCOMUTASE"/>
    <property type="match status" value="1"/>
</dbReference>